<dbReference type="Proteomes" id="UP000230671">
    <property type="component" value="Unassembled WGS sequence"/>
</dbReference>
<gene>
    <name evidence="2" type="ORF">COX11_00995</name>
</gene>
<dbReference type="InterPro" id="IPR051083">
    <property type="entry name" value="GrpII_Intron_Splice-Mob/Def"/>
</dbReference>
<dbReference type="PROSITE" id="PS50878">
    <property type="entry name" value="RT_POL"/>
    <property type="match status" value="1"/>
</dbReference>
<dbReference type="InterPro" id="IPR043502">
    <property type="entry name" value="DNA/RNA_pol_sf"/>
</dbReference>
<organism evidence="2 3">
    <name type="scientific">Candidatus Berkelbacteria bacterium CG23_combo_of_CG06-09_8_20_14_all_41_73</name>
    <dbReference type="NCBI Taxonomy" id="1974519"/>
    <lineage>
        <taxon>Bacteria</taxon>
        <taxon>Candidatus Berkelbacteria</taxon>
    </lineage>
</organism>
<dbReference type="EMBL" id="PCSO01000042">
    <property type="protein sequence ID" value="PIP51000.1"/>
    <property type="molecule type" value="Genomic_DNA"/>
</dbReference>
<dbReference type="Pfam" id="PF00078">
    <property type="entry name" value="RVT_1"/>
    <property type="match status" value="1"/>
</dbReference>
<feature type="non-terminal residue" evidence="2">
    <location>
        <position position="260"/>
    </location>
</feature>
<reference evidence="2 3" key="1">
    <citation type="submission" date="2017-09" db="EMBL/GenBank/DDBJ databases">
        <title>Depth-based differentiation of microbial function through sediment-hosted aquifers and enrichment of novel symbionts in the deep terrestrial subsurface.</title>
        <authorList>
            <person name="Probst A.J."/>
            <person name="Ladd B."/>
            <person name="Jarett J.K."/>
            <person name="Geller-Mcgrath D.E."/>
            <person name="Sieber C.M."/>
            <person name="Emerson J.B."/>
            <person name="Anantharaman K."/>
            <person name="Thomas B.C."/>
            <person name="Malmstrom R."/>
            <person name="Stieglmeier M."/>
            <person name="Klingl A."/>
            <person name="Woyke T."/>
            <person name="Ryan C.M."/>
            <person name="Banfield J.F."/>
        </authorList>
    </citation>
    <scope>NUCLEOTIDE SEQUENCE [LARGE SCALE GENOMIC DNA]</scope>
    <source>
        <strain evidence="2">CG23_combo_of_CG06-09_8_20_14_all_41_73</strain>
    </source>
</reference>
<dbReference type="PANTHER" id="PTHR34047">
    <property type="entry name" value="NUCLEAR INTRON MATURASE 1, MITOCHONDRIAL-RELATED"/>
    <property type="match status" value="1"/>
</dbReference>
<evidence type="ECO:0000259" key="1">
    <source>
        <dbReference type="PROSITE" id="PS50878"/>
    </source>
</evidence>
<dbReference type="SUPFAM" id="SSF56672">
    <property type="entry name" value="DNA/RNA polymerases"/>
    <property type="match status" value="1"/>
</dbReference>
<proteinExistence type="predicted"/>
<accession>A0A2H0B1T6</accession>
<dbReference type="AlphaFoldDB" id="A0A2H0B1T6"/>
<dbReference type="InterPro" id="IPR000477">
    <property type="entry name" value="RT_dom"/>
</dbReference>
<comment type="caution">
    <text evidence="2">The sequence shown here is derived from an EMBL/GenBank/DDBJ whole genome shotgun (WGS) entry which is preliminary data.</text>
</comment>
<evidence type="ECO:0000313" key="2">
    <source>
        <dbReference type="EMBL" id="PIP51000.1"/>
    </source>
</evidence>
<name>A0A2H0B1T6_9BACT</name>
<sequence length="260" mass="30853">MKTINTSSDKQLLYDLFQAYYDARKNKRNTVNALAFEIDYERKLFELYEEIKNGKYEIGPSICFIIFKPVQREVFAADFRDRIVHHLIYNYISPIFERLFIYDSYSCRKGKGTSCGINRLDHFIRSCSQNYNRDCHILKIDIKGYFMSMDRSILYQKIEKILYRFSDAADFDIDLVMRLIHKVIFHDPTQNCVIRGRKDNWKGLPKTKSLFFADENKGLPIGNLTSQLFGNVYLNDFDHFVKHRLGIKYYGRYVDDIIIA</sequence>
<evidence type="ECO:0000313" key="3">
    <source>
        <dbReference type="Proteomes" id="UP000230671"/>
    </source>
</evidence>
<dbReference type="PANTHER" id="PTHR34047:SF8">
    <property type="entry name" value="PROTEIN YKFC"/>
    <property type="match status" value="1"/>
</dbReference>
<feature type="domain" description="Reverse transcriptase" evidence="1">
    <location>
        <begin position="1"/>
        <end position="260"/>
    </location>
</feature>
<protein>
    <recommendedName>
        <fullName evidence="1">Reverse transcriptase domain-containing protein</fullName>
    </recommendedName>
</protein>